<dbReference type="GO" id="GO:0003677">
    <property type="term" value="F:DNA binding"/>
    <property type="evidence" value="ECO:0007669"/>
    <property type="project" value="InterPro"/>
</dbReference>
<dbReference type="EMBL" id="JAAVJD010000004">
    <property type="protein sequence ID" value="NJQ04258.1"/>
    <property type="molecule type" value="Genomic_DNA"/>
</dbReference>
<protein>
    <submittedName>
        <fullName evidence="2">Helix-turn-helix domain-containing protein</fullName>
    </submittedName>
</protein>
<reference evidence="2 3" key="1">
    <citation type="submission" date="2020-03" db="EMBL/GenBank/DDBJ databases">
        <title>Draft genome of Streptomyces sp. ventii, isolated from the Axial Seamount in the Pacific Ocean, and resequencing of the two type strains Streptomyces lonarensis strain NCL 716 and Streptomyces bohaiensis strain 11A07.</title>
        <authorList>
            <person name="Loughran R.M."/>
            <person name="Pfannmuller K.M."/>
            <person name="Wasson B.J."/>
            <person name="Deadmond M.C."/>
            <person name="Paddock B.E."/>
            <person name="Koyack M.J."/>
            <person name="Gallegos D.A."/>
            <person name="Mitchell E.A."/>
            <person name="Ushijima B."/>
            <person name="Saw J.H."/>
            <person name="Mcphail K.L."/>
            <person name="Videau P."/>
        </authorList>
    </citation>
    <scope>NUCLEOTIDE SEQUENCE [LARGE SCALE GENOMIC DNA]</scope>
    <source>
        <strain evidence="2 3">NCL716</strain>
    </source>
</reference>
<evidence type="ECO:0000313" key="3">
    <source>
        <dbReference type="Proteomes" id="UP000578686"/>
    </source>
</evidence>
<keyword evidence="3" id="KW-1185">Reference proteome</keyword>
<dbReference type="SUPFAM" id="SSF47413">
    <property type="entry name" value="lambda repressor-like DNA-binding domains"/>
    <property type="match status" value="1"/>
</dbReference>
<dbReference type="RefSeq" id="WP_167967557.1">
    <property type="nucleotide sequence ID" value="NZ_BHZG01000011.1"/>
</dbReference>
<dbReference type="PROSITE" id="PS50943">
    <property type="entry name" value="HTH_CROC1"/>
    <property type="match status" value="1"/>
</dbReference>
<dbReference type="InterPro" id="IPR001387">
    <property type="entry name" value="Cro/C1-type_HTH"/>
</dbReference>
<dbReference type="Pfam" id="PF13560">
    <property type="entry name" value="HTH_31"/>
    <property type="match status" value="1"/>
</dbReference>
<dbReference type="Proteomes" id="UP000578686">
    <property type="component" value="Unassembled WGS sequence"/>
</dbReference>
<dbReference type="InterPro" id="IPR010982">
    <property type="entry name" value="Lambda_DNA-bd_dom_sf"/>
</dbReference>
<sequence length="401" mass="42003">MTAFSDLLRHHRRTAGYSYGQLADLTHWDRSHIAHLEAGRRAPSPEFAAVADAALGAGGSLVAAQEREDAVRQADARTRRTLAASLAASRDLAALAELELDDLASGAAETAVDYLSSPPAPMLQRAHALRDVGLERLRDHRHGPGERGDLLVTVGRLSGVLAYAALDLGDADAAHEHAYAAGRCAQLAGDLELLLWVRGTQSLISRFAGDYEAALDFVEDGIGRGGPGVPGTGMARLLSGRAQCLANLGDSPGTHATLDLAERAHDAAVVPDSVAGLFAFSPTKRAYYAGSSLIWPGGQGDAARAEREAGAAITQWQAMPAGERSLDDERLAHVYVATARVQQGDVEGATAAMAPILTLPEDAQISWIGKRAARVGALLAAPRFRGGTAADDLREAIRAIG</sequence>
<organism evidence="2 3">
    <name type="scientific">Streptomyces lonarensis</name>
    <dbReference type="NCBI Taxonomy" id="700599"/>
    <lineage>
        <taxon>Bacteria</taxon>
        <taxon>Bacillati</taxon>
        <taxon>Actinomycetota</taxon>
        <taxon>Actinomycetes</taxon>
        <taxon>Kitasatosporales</taxon>
        <taxon>Streptomycetaceae</taxon>
        <taxon>Streptomyces</taxon>
    </lineage>
</organism>
<dbReference type="SMART" id="SM00530">
    <property type="entry name" value="HTH_XRE"/>
    <property type="match status" value="1"/>
</dbReference>
<gene>
    <name evidence="2" type="ORF">HCN56_01370</name>
</gene>
<dbReference type="Gene3D" id="1.10.260.40">
    <property type="entry name" value="lambda repressor-like DNA-binding domains"/>
    <property type="match status" value="1"/>
</dbReference>
<name>A0A7X6HX81_9ACTN</name>
<feature type="domain" description="HTH cro/C1-type" evidence="1">
    <location>
        <begin position="8"/>
        <end position="48"/>
    </location>
</feature>
<comment type="caution">
    <text evidence="2">The sequence shown here is derived from an EMBL/GenBank/DDBJ whole genome shotgun (WGS) entry which is preliminary data.</text>
</comment>
<accession>A0A7X6HX81</accession>
<evidence type="ECO:0000259" key="1">
    <source>
        <dbReference type="PROSITE" id="PS50943"/>
    </source>
</evidence>
<proteinExistence type="predicted"/>
<evidence type="ECO:0000313" key="2">
    <source>
        <dbReference type="EMBL" id="NJQ04258.1"/>
    </source>
</evidence>
<dbReference type="CDD" id="cd00093">
    <property type="entry name" value="HTH_XRE"/>
    <property type="match status" value="1"/>
</dbReference>
<dbReference type="AlphaFoldDB" id="A0A7X6HX81"/>